<dbReference type="VEuPathDB" id="FungiDB:TAPDE_003260"/>
<evidence type="ECO:0000256" key="5">
    <source>
        <dbReference type="ARBA" id="ARBA00023128"/>
    </source>
</evidence>
<dbReference type="Gene3D" id="3.40.50.12710">
    <property type="match status" value="1"/>
</dbReference>
<dbReference type="InterPro" id="IPR029063">
    <property type="entry name" value="SAM-dependent_MTases_sf"/>
</dbReference>
<comment type="similarity">
    <text evidence="2 7">Belongs to the NDUFAF7 family.</text>
</comment>
<dbReference type="Proteomes" id="UP000013776">
    <property type="component" value="Unassembled WGS sequence"/>
</dbReference>
<comment type="catalytic activity">
    <reaction evidence="6 7">
        <text>L-arginyl-[protein] + 2 S-adenosyl-L-methionine = N(omega),N(omega)'-dimethyl-L-arginyl-[protein] + 2 S-adenosyl-L-homocysteine + 2 H(+)</text>
        <dbReference type="Rhea" id="RHEA:48108"/>
        <dbReference type="Rhea" id="RHEA-COMP:10532"/>
        <dbReference type="Rhea" id="RHEA-COMP:11992"/>
        <dbReference type="ChEBI" id="CHEBI:15378"/>
        <dbReference type="ChEBI" id="CHEBI:29965"/>
        <dbReference type="ChEBI" id="CHEBI:57856"/>
        <dbReference type="ChEBI" id="CHEBI:59789"/>
        <dbReference type="ChEBI" id="CHEBI:88221"/>
        <dbReference type="EC" id="2.1.1.320"/>
    </reaction>
</comment>
<reference evidence="8 9" key="1">
    <citation type="journal article" date="2013" name="MBio">
        <title>Genome sequencing of the plant pathogen Taphrina deformans, the causal agent of peach leaf curl.</title>
        <authorList>
            <person name="Cisse O.H."/>
            <person name="Almeida J.M.G.C.F."/>
            <person name="Fonseca A."/>
            <person name="Kumar A.A."/>
            <person name="Salojaervi J."/>
            <person name="Overmyer K."/>
            <person name="Hauser P.M."/>
            <person name="Pagni M."/>
        </authorList>
    </citation>
    <scope>NUCLEOTIDE SEQUENCE [LARGE SCALE GENOMIC DNA]</scope>
    <source>
        <strain evidence="9">PYCC 5710 / ATCC 11124 / CBS 356.35 / IMI 108563 / JCM 9778 / NBRC 8474</strain>
    </source>
</reference>
<dbReference type="PANTHER" id="PTHR12049:SF7">
    <property type="entry name" value="PROTEIN ARGININE METHYLTRANSFERASE NDUFAF7, MITOCHONDRIAL"/>
    <property type="match status" value="1"/>
</dbReference>
<evidence type="ECO:0000313" key="9">
    <source>
        <dbReference type="Proteomes" id="UP000013776"/>
    </source>
</evidence>
<comment type="function">
    <text evidence="7">Arginine methyltransferase involved in the assembly or stability of mitochondrial NADH:ubiquinone oxidoreductase complex (complex I).</text>
</comment>
<evidence type="ECO:0000256" key="2">
    <source>
        <dbReference type="ARBA" id="ARBA00005891"/>
    </source>
</evidence>
<dbReference type="InterPro" id="IPR038375">
    <property type="entry name" value="NDUFAF7_sf"/>
</dbReference>
<dbReference type="GO" id="GO:0035243">
    <property type="term" value="F:protein-arginine omega-N symmetric methyltransferase activity"/>
    <property type="evidence" value="ECO:0007669"/>
    <property type="project" value="UniProtKB-EC"/>
</dbReference>
<keyword evidence="5 7" id="KW-0496">Mitochondrion</keyword>
<evidence type="ECO:0000256" key="7">
    <source>
        <dbReference type="RuleBase" id="RU364114"/>
    </source>
</evidence>
<dbReference type="OrthoDB" id="5595109at2759"/>
<evidence type="ECO:0000313" key="8">
    <source>
        <dbReference type="EMBL" id="CCG83124.1"/>
    </source>
</evidence>
<dbReference type="EMBL" id="CAHR02000125">
    <property type="protein sequence ID" value="CCG83124.1"/>
    <property type="molecule type" value="Genomic_DNA"/>
</dbReference>
<evidence type="ECO:0000256" key="4">
    <source>
        <dbReference type="ARBA" id="ARBA00022679"/>
    </source>
</evidence>
<evidence type="ECO:0000256" key="1">
    <source>
        <dbReference type="ARBA" id="ARBA00004173"/>
    </source>
</evidence>
<evidence type="ECO:0000256" key="6">
    <source>
        <dbReference type="ARBA" id="ARBA00048612"/>
    </source>
</evidence>
<keyword evidence="3 7" id="KW-0489">Methyltransferase</keyword>
<dbReference type="GO" id="GO:0032981">
    <property type="term" value="P:mitochondrial respiratory chain complex I assembly"/>
    <property type="evidence" value="ECO:0007669"/>
    <property type="project" value="TreeGrafter"/>
</dbReference>
<dbReference type="SUPFAM" id="SSF53335">
    <property type="entry name" value="S-adenosyl-L-methionine-dependent methyltransferases"/>
    <property type="match status" value="1"/>
</dbReference>
<dbReference type="FunFam" id="3.40.50.12710:FF:000008">
    <property type="entry name" value="Protein arginine methyltransferase NDUFAF7"/>
    <property type="match status" value="1"/>
</dbReference>
<keyword evidence="4 7" id="KW-0808">Transferase</keyword>
<dbReference type="eggNOG" id="KOG2901">
    <property type="taxonomic scope" value="Eukaryota"/>
</dbReference>
<dbReference type="EC" id="2.1.1.320" evidence="7"/>
<gene>
    <name evidence="8" type="ORF">TAPDE_003260</name>
</gene>
<dbReference type="GO" id="GO:0005739">
    <property type="term" value="C:mitochondrion"/>
    <property type="evidence" value="ECO:0007669"/>
    <property type="project" value="UniProtKB-SubCell"/>
</dbReference>
<keyword evidence="9" id="KW-1185">Reference proteome</keyword>
<comment type="subcellular location">
    <subcellularLocation>
        <location evidence="1 7">Mitochondrion</location>
    </subcellularLocation>
</comment>
<dbReference type="InterPro" id="IPR003788">
    <property type="entry name" value="NDUFAF7"/>
</dbReference>
<accession>R4XBA4</accession>
<comment type="caution">
    <text evidence="8">The sequence shown here is derived from an EMBL/GenBank/DDBJ whole genome shotgun (WGS) entry which is preliminary data.</text>
</comment>
<evidence type="ECO:0000256" key="3">
    <source>
        <dbReference type="ARBA" id="ARBA00022603"/>
    </source>
</evidence>
<dbReference type="GO" id="GO:0032259">
    <property type="term" value="P:methylation"/>
    <property type="evidence" value="ECO:0007669"/>
    <property type="project" value="UniProtKB-KW"/>
</dbReference>
<dbReference type="Pfam" id="PF02636">
    <property type="entry name" value="Methyltransf_28"/>
    <property type="match status" value="1"/>
</dbReference>
<protein>
    <recommendedName>
        <fullName evidence="7">Protein arginine methyltransferase NDUFAF7</fullName>
        <ecNumber evidence="7">2.1.1.320</ecNumber>
    </recommendedName>
</protein>
<dbReference type="STRING" id="1097556.R4XBA4"/>
<name>R4XBA4_TAPDE</name>
<dbReference type="PANTHER" id="PTHR12049">
    <property type="entry name" value="PROTEIN ARGININE METHYLTRANSFERASE NDUFAF7, MITOCHONDRIAL"/>
    <property type="match status" value="1"/>
</dbReference>
<proteinExistence type="inferred from homology"/>
<dbReference type="AlphaFoldDB" id="R4XBA4"/>
<sequence length="421" mass="46215">MQTLRKSQWATRQCLRLNKLPEQLSQVIKTNGPISVAAYMRQCLTNPSEGYYTQETPFGKPGDFVTSPEISQMFGELVGIWFVTEFMAMGQPAVTNIIELGPGKATLLDDLLRASTKFASFKASVKEIHLLEASDKLRDVQRQKLCGNNQFDKRDDQLWYAESKYGPRVCWHGDIGSIPADLENPFLLAHEFFDAMPTHAFECTEHGWRELMVDIKDSPILMPSGPTPSDATAAEPSFHLTLANKSTPLAVGLTKSPRYSKLVPPNRIEVSPEAQGIANKIASLLQGTESRRGGSGLVIDYGPIDTIPIDTLRGIKNHKIVSPFQDPGTVDLSVDVDFAGIAEQVAQYGGLAVHGPVLQGDWLHKLGIGARATVLAKNARTEEGRRRIEGEYKRLVDPAGMGKAYKVMAITSHGQTPVGFE</sequence>
<organism evidence="8 9">
    <name type="scientific">Taphrina deformans (strain PYCC 5710 / ATCC 11124 / CBS 356.35 / IMI 108563 / JCM 9778 / NBRC 8474)</name>
    <name type="common">Peach leaf curl fungus</name>
    <name type="synonym">Lalaria deformans</name>
    <dbReference type="NCBI Taxonomy" id="1097556"/>
    <lineage>
        <taxon>Eukaryota</taxon>
        <taxon>Fungi</taxon>
        <taxon>Dikarya</taxon>
        <taxon>Ascomycota</taxon>
        <taxon>Taphrinomycotina</taxon>
        <taxon>Taphrinomycetes</taxon>
        <taxon>Taphrinales</taxon>
        <taxon>Taphrinaceae</taxon>
        <taxon>Taphrina</taxon>
    </lineage>
</organism>